<evidence type="ECO:0000256" key="9">
    <source>
        <dbReference type="ARBA" id="ARBA00023306"/>
    </source>
</evidence>
<dbReference type="PROSITE" id="PS51898">
    <property type="entry name" value="TYR_RECOMBINASE"/>
    <property type="match status" value="1"/>
</dbReference>
<evidence type="ECO:0000256" key="5">
    <source>
        <dbReference type="ARBA" id="ARBA00022829"/>
    </source>
</evidence>
<comment type="similarity">
    <text evidence="2">Belongs to the 'phage' integrase family. XerC subfamily.</text>
</comment>
<feature type="domain" description="Core-binding (CB)" evidence="11">
    <location>
        <begin position="5"/>
        <end position="91"/>
    </location>
</feature>
<dbReference type="InterPro" id="IPR023009">
    <property type="entry name" value="Tyrosine_recombinase_XerC/XerD"/>
</dbReference>
<dbReference type="InterPro" id="IPR002104">
    <property type="entry name" value="Integrase_catalytic"/>
</dbReference>
<evidence type="ECO:0000256" key="3">
    <source>
        <dbReference type="ARBA" id="ARBA00022490"/>
    </source>
</evidence>
<dbReference type="InterPro" id="IPR004107">
    <property type="entry name" value="Integrase_SAM-like_N"/>
</dbReference>
<keyword evidence="5" id="KW-0159">Chromosome partition</keyword>
<dbReference type="Gene3D" id="1.10.150.130">
    <property type="match status" value="1"/>
</dbReference>
<keyword evidence="8" id="KW-0233">DNA recombination</keyword>
<dbReference type="AlphaFoldDB" id="A0A5B8RGF4"/>
<dbReference type="GO" id="GO:0015074">
    <property type="term" value="P:DNA integration"/>
    <property type="evidence" value="ECO:0007669"/>
    <property type="project" value="UniProtKB-KW"/>
</dbReference>
<evidence type="ECO:0000256" key="1">
    <source>
        <dbReference type="ARBA" id="ARBA00004496"/>
    </source>
</evidence>
<evidence type="ECO:0000256" key="8">
    <source>
        <dbReference type="ARBA" id="ARBA00023172"/>
    </source>
</evidence>
<dbReference type="PANTHER" id="PTHR30349">
    <property type="entry name" value="PHAGE INTEGRASE-RELATED"/>
    <property type="match status" value="1"/>
</dbReference>
<organism evidence="12">
    <name type="scientific">uncultured organism</name>
    <dbReference type="NCBI Taxonomy" id="155900"/>
    <lineage>
        <taxon>unclassified sequences</taxon>
        <taxon>environmental samples</taxon>
    </lineage>
</organism>
<dbReference type="InterPro" id="IPR013762">
    <property type="entry name" value="Integrase-like_cat_sf"/>
</dbReference>
<dbReference type="SUPFAM" id="SSF56349">
    <property type="entry name" value="DNA breaking-rejoining enzymes"/>
    <property type="match status" value="1"/>
</dbReference>
<dbReference type="NCBIfam" id="NF001399">
    <property type="entry name" value="PRK00283.1"/>
    <property type="match status" value="1"/>
</dbReference>
<reference evidence="12" key="1">
    <citation type="submission" date="2019-06" db="EMBL/GenBank/DDBJ databases">
        <authorList>
            <person name="Murdoch R.W."/>
            <person name="Fathepure B."/>
        </authorList>
    </citation>
    <scope>NUCLEOTIDE SEQUENCE</scope>
</reference>
<evidence type="ECO:0000259" key="10">
    <source>
        <dbReference type="PROSITE" id="PS51898"/>
    </source>
</evidence>
<dbReference type="GO" id="GO:0051301">
    <property type="term" value="P:cell division"/>
    <property type="evidence" value="ECO:0007669"/>
    <property type="project" value="UniProtKB-KW"/>
</dbReference>
<keyword evidence="3" id="KW-0963">Cytoplasm</keyword>
<dbReference type="PROSITE" id="PS51900">
    <property type="entry name" value="CB"/>
    <property type="match status" value="1"/>
</dbReference>
<evidence type="ECO:0000256" key="6">
    <source>
        <dbReference type="ARBA" id="ARBA00022908"/>
    </source>
</evidence>
<dbReference type="GO" id="GO:0006310">
    <property type="term" value="P:DNA recombination"/>
    <property type="evidence" value="ECO:0007669"/>
    <property type="project" value="UniProtKB-KW"/>
</dbReference>
<dbReference type="InterPro" id="IPR050090">
    <property type="entry name" value="Tyrosine_recombinase_XerCD"/>
</dbReference>
<keyword evidence="4" id="KW-0132">Cell division</keyword>
<accession>A0A5B8RGF4</accession>
<sequence>MADVDDLDAGVAAFGAHLRDERGLSAATCHHYRRDLEAFAHYCRDAGTTHWSRVTSAEVRAFVAAGHRRGLGGRSLARALSALRTFFAYLMREGIATANPAADVTAPKSGRRLPETLAVDEAARLLDGPADDDTLALRDRALFELVYSSGLRLAEVAALDAADVTHDPETLRVVGKGARTRIVPVGRTARAALQAWLTVREGLAPATEPALFVSRRGRRLAHRSIQQRLRALADERGLGRPVHPHMLRHAFATHLLESSGDLRAVQELLGHASLATTQVYTHLDFQHLAEVYDRTHPRARRKRD</sequence>
<dbReference type="PANTHER" id="PTHR30349:SF81">
    <property type="entry name" value="TYROSINE RECOMBINASE XERC"/>
    <property type="match status" value="1"/>
</dbReference>
<name>A0A5B8RGF4_9ZZZZ</name>
<proteinExistence type="inferred from homology"/>
<feature type="domain" description="Tyr recombinase" evidence="10">
    <location>
        <begin position="112"/>
        <end position="293"/>
    </location>
</feature>
<evidence type="ECO:0000256" key="7">
    <source>
        <dbReference type="ARBA" id="ARBA00023125"/>
    </source>
</evidence>
<dbReference type="Pfam" id="PF02899">
    <property type="entry name" value="Phage_int_SAM_1"/>
    <property type="match status" value="1"/>
</dbReference>
<dbReference type="CDD" id="cd00798">
    <property type="entry name" value="INT_XerDC_C"/>
    <property type="match status" value="1"/>
</dbReference>
<gene>
    <name evidence="12" type="primary">xerC_1</name>
    <name evidence="12" type="ORF">KBTEX_02892</name>
</gene>
<evidence type="ECO:0000313" key="12">
    <source>
        <dbReference type="EMBL" id="QEA06552.1"/>
    </source>
</evidence>
<dbReference type="GO" id="GO:0007059">
    <property type="term" value="P:chromosome segregation"/>
    <property type="evidence" value="ECO:0007669"/>
    <property type="project" value="UniProtKB-KW"/>
</dbReference>
<dbReference type="InterPro" id="IPR010998">
    <property type="entry name" value="Integrase_recombinase_N"/>
</dbReference>
<dbReference type="InterPro" id="IPR011931">
    <property type="entry name" value="Recomb_XerC"/>
</dbReference>
<dbReference type="GO" id="GO:0003677">
    <property type="term" value="F:DNA binding"/>
    <property type="evidence" value="ECO:0007669"/>
    <property type="project" value="UniProtKB-KW"/>
</dbReference>
<dbReference type="EMBL" id="MN079151">
    <property type="protein sequence ID" value="QEA06552.1"/>
    <property type="molecule type" value="Genomic_DNA"/>
</dbReference>
<dbReference type="InterPro" id="IPR044068">
    <property type="entry name" value="CB"/>
</dbReference>
<keyword evidence="9" id="KW-0131">Cell cycle</keyword>
<evidence type="ECO:0000259" key="11">
    <source>
        <dbReference type="PROSITE" id="PS51900"/>
    </source>
</evidence>
<keyword evidence="7" id="KW-0238">DNA-binding</keyword>
<evidence type="ECO:0000256" key="4">
    <source>
        <dbReference type="ARBA" id="ARBA00022618"/>
    </source>
</evidence>
<comment type="subcellular location">
    <subcellularLocation>
        <location evidence="1">Cytoplasm</location>
    </subcellularLocation>
</comment>
<dbReference type="Pfam" id="PF00589">
    <property type="entry name" value="Phage_integrase"/>
    <property type="match status" value="1"/>
</dbReference>
<dbReference type="InterPro" id="IPR011010">
    <property type="entry name" value="DNA_brk_join_enz"/>
</dbReference>
<dbReference type="HAMAP" id="MF_01808">
    <property type="entry name" value="Recomb_XerC_XerD"/>
    <property type="match status" value="1"/>
</dbReference>
<dbReference type="NCBIfam" id="TIGR02224">
    <property type="entry name" value="recomb_XerC"/>
    <property type="match status" value="1"/>
</dbReference>
<keyword evidence="6" id="KW-0229">DNA integration</keyword>
<evidence type="ECO:0000256" key="2">
    <source>
        <dbReference type="ARBA" id="ARBA00006657"/>
    </source>
</evidence>
<protein>
    <submittedName>
        <fullName evidence="12">Tyrosine recombinase XerC</fullName>
    </submittedName>
</protein>
<dbReference type="Gene3D" id="1.10.443.10">
    <property type="entry name" value="Intergrase catalytic core"/>
    <property type="match status" value="1"/>
</dbReference>